<dbReference type="InterPro" id="IPR020583">
    <property type="entry name" value="Inositol_monoP_metal-BS"/>
</dbReference>
<keyword evidence="5" id="KW-1185">Reference proteome</keyword>
<proteinExistence type="predicted"/>
<dbReference type="PRINTS" id="PR00377">
    <property type="entry name" value="IMPHPHTASES"/>
</dbReference>
<dbReference type="PANTHER" id="PTHR20854">
    <property type="entry name" value="INOSITOL MONOPHOSPHATASE"/>
    <property type="match status" value="1"/>
</dbReference>
<dbReference type="PANTHER" id="PTHR20854:SF4">
    <property type="entry name" value="INOSITOL-1-MONOPHOSPHATASE-RELATED"/>
    <property type="match status" value="1"/>
</dbReference>
<evidence type="ECO:0000256" key="3">
    <source>
        <dbReference type="ARBA" id="ARBA00022842"/>
    </source>
</evidence>
<evidence type="ECO:0000256" key="2">
    <source>
        <dbReference type="ARBA" id="ARBA00022801"/>
    </source>
</evidence>
<dbReference type="Proteomes" id="UP000060487">
    <property type="component" value="Unassembled WGS sequence"/>
</dbReference>
<dbReference type="Gene3D" id="3.30.540.10">
    <property type="entry name" value="Fructose-1,6-Bisphosphatase, subunit A, domain 1"/>
    <property type="match status" value="1"/>
</dbReference>
<dbReference type="EC" id="3.1.3.25" evidence="4"/>
<dbReference type="RefSeq" id="WP_085051447.1">
    <property type="nucleotide sequence ID" value="NZ_LNQR01000032.1"/>
</dbReference>
<dbReference type="PROSITE" id="PS00629">
    <property type="entry name" value="IMP_1"/>
    <property type="match status" value="1"/>
</dbReference>
<reference evidence="4 5" key="1">
    <citation type="submission" date="2015-11" db="EMBL/GenBank/DDBJ databases">
        <authorList>
            <person name="Lin W."/>
        </authorList>
    </citation>
    <scope>NUCLEOTIDE SEQUENCE [LARGE SCALE GENOMIC DNA]</scope>
    <source>
        <strain evidence="4 5">HCH-1</strain>
    </source>
</reference>
<dbReference type="GO" id="GO:0052834">
    <property type="term" value="F:inositol monophosphate phosphatase activity"/>
    <property type="evidence" value="ECO:0007669"/>
    <property type="project" value="UniProtKB-EC"/>
</dbReference>
<dbReference type="SUPFAM" id="SSF56655">
    <property type="entry name" value="Carbohydrate phosphatase"/>
    <property type="match status" value="1"/>
</dbReference>
<gene>
    <name evidence="4" type="ORF">ASN18_0891</name>
</gene>
<sequence length="267" mass="28840">MTIDDLRNIGQELLSVIPRYRFAENARTGLRTGAAGDTTFPLDEAAENIIVSRIKSLGEPLSIVSEECGIEDEDSSSLRVIIDPIDGSKNAINGLPMFCTSIAVASGTTLDDVYMGYIVNLISGDEFWAVKGCGACYFNGNKTHTKTDDNIEIVLYESQRPSEELPRMNRLFSYTVRTRCLGATALNLAHVAAGSVSLFVTLSKSRSFDFAAGYLIVKEAGGICTDAEGRNISTIHTGLGKINTILASANAHIHARALDALINSHYR</sequence>
<keyword evidence="3" id="KW-0460">Magnesium</keyword>
<comment type="caution">
    <text evidence="4">The sequence shown here is derived from an EMBL/GenBank/DDBJ whole genome shotgun (WGS) entry which is preliminary data.</text>
</comment>
<dbReference type="InterPro" id="IPR000760">
    <property type="entry name" value="Inositol_monophosphatase-like"/>
</dbReference>
<evidence type="ECO:0000313" key="4">
    <source>
        <dbReference type="EMBL" id="KWT91067.1"/>
    </source>
</evidence>
<dbReference type="Gene3D" id="3.40.190.80">
    <property type="match status" value="1"/>
</dbReference>
<dbReference type="EMBL" id="LNQR01000032">
    <property type="protein sequence ID" value="KWT91067.1"/>
    <property type="molecule type" value="Genomic_DNA"/>
</dbReference>
<dbReference type="Pfam" id="PF00459">
    <property type="entry name" value="Inositol_P"/>
    <property type="match status" value="1"/>
</dbReference>
<organism evidence="4 5">
    <name type="scientific">Candidatus Magnetominusculus xianensis</name>
    <dbReference type="NCBI Taxonomy" id="1748249"/>
    <lineage>
        <taxon>Bacteria</taxon>
        <taxon>Pseudomonadati</taxon>
        <taxon>Nitrospirota</taxon>
        <taxon>Nitrospiria</taxon>
        <taxon>Nitrospirales</taxon>
        <taxon>Nitrospiraceae</taxon>
        <taxon>Candidatus Magnetominusculus</taxon>
    </lineage>
</organism>
<evidence type="ECO:0000313" key="5">
    <source>
        <dbReference type="Proteomes" id="UP000060487"/>
    </source>
</evidence>
<keyword evidence="1" id="KW-0479">Metal-binding</keyword>
<accession>A0ABR5SIM2</accession>
<keyword evidence="2 4" id="KW-0378">Hydrolase</keyword>
<evidence type="ECO:0000256" key="1">
    <source>
        <dbReference type="ARBA" id="ARBA00022723"/>
    </source>
</evidence>
<protein>
    <submittedName>
        <fullName evidence="4">Bifunctional inositol-1 monophosphatase/fructose-1,6-bisphosphatase</fullName>
        <ecNumber evidence="4">3.1.3.25</ecNumber>
    </submittedName>
</protein>
<name>A0ABR5SIM2_9BACT</name>